<organism evidence="1 2">
    <name type="scientific">Calocera viscosa (strain TUFC12733)</name>
    <dbReference type="NCBI Taxonomy" id="1330018"/>
    <lineage>
        <taxon>Eukaryota</taxon>
        <taxon>Fungi</taxon>
        <taxon>Dikarya</taxon>
        <taxon>Basidiomycota</taxon>
        <taxon>Agaricomycotina</taxon>
        <taxon>Dacrymycetes</taxon>
        <taxon>Dacrymycetales</taxon>
        <taxon>Dacrymycetaceae</taxon>
        <taxon>Calocera</taxon>
    </lineage>
</organism>
<reference evidence="1 2" key="1">
    <citation type="journal article" date="2016" name="Mol. Biol. Evol.">
        <title>Comparative Genomics of Early-Diverging Mushroom-Forming Fungi Provides Insights into the Origins of Lignocellulose Decay Capabilities.</title>
        <authorList>
            <person name="Nagy L.G."/>
            <person name="Riley R."/>
            <person name="Tritt A."/>
            <person name="Adam C."/>
            <person name="Daum C."/>
            <person name="Floudas D."/>
            <person name="Sun H."/>
            <person name="Yadav J.S."/>
            <person name="Pangilinan J."/>
            <person name="Larsson K.H."/>
            <person name="Matsuura K."/>
            <person name="Barry K."/>
            <person name="Labutti K."/>
            <person name="Kuo R."/>
            <person name="Ohm R.A."/>
            <person name="Bhattacharya S.S."/>
            <person name="Shirouzu T."/>
            <person name="Yoshinaga Y."/>
            <person name="Martin F.M."/>
            <person name="Grigoriev I.V."/>
            <person name="Hibbett D.S."/>
        </authorList>
    </citation>
    <scope>NUCLEOTIDE SEQUENCE [LARGE SCALE GENOMIC DNA]</scope>
    <source>
        <strain evidence="1 2">TUFC12733</strain>
    </source>
</reference>
<name>A0A167ML51_CALVF</name>
<dbReference type="OrthoDB" id="4501419at2759"/>
<protein>
    <submittedName>
        <fullName evidence="1">Uncharacterized protein</fullName>
    </submittedName>
</protein>
<evidence type="ECO:0000313" key="1">
    <source>
        <dbReference type="EMBL" id="KZO96833.1"/>
    </source>
</evidence>
<dbReference type="AlphaFoldDB" id="A0A167ML51"/>
<dbReference type="Proteomes" id="UP000076738">
    <property type="component" value="Unassembled WGS sequence"/>
</dbReference>
<evidence type="ECO:0000313" key="2">
    <source>
        <dbReference type="Proteomes" id="UP000076738"/>
    </source>
</evidence>
<gene>
    <name evidence="1" type="ORF">CALVIDRAFT_100563</name>
</gene>
<accession>A0A167ML51</accession>
<keyword evidence="2" id="KW-1185">Reference proteome</keyword>
<sequence length="313" mass="35197">MILATLADLKTSDGSPTKEIVLLREQRPVHWLRAHGYRLLSKIANRSLPPELWHHTANFLEAHRGPYTWHAVIVTAFEDLTGNDIVTVALEQVSLPMSRLCRYKEDVPYYEDGLRNYQSILLGHPTFVFLKKPTIWKVPFPLQHPNPYQLYQGLNAGDVVRHLHQGNCLVCQGSREICKWPFSGSKKCHLHVACPSCMGAEPYNSDCELAHAFKDGTATTSDFEARAQTHNDTLRNLGYEAIEWVHSKWTAAGCTPCEFGKDCWAINSDGVAAADAGNDGQGHYDDSEERLLDEDQTTVECLIAKSLLFTNLY</sequence>
<dbReference type="EMBL" id="KV417282">
    <property type="protein sequence ID" value="KZO96833.1"/>
    <property type="molecule type" value="Genomic_DNA"/>
</dbReference>
<proteinExistence type="predicted"/>